<keyword evidence="3" id="KW-1185">Reference proteome</keyword>
<feature type="compositionally biased region" description="Polar residues" evidence="1">
    <location>
        <begin position="54"/>
        <end position="65"/>
    </location>
</feature>
<dbReference type="Proteomes" id="UP000235786">
    <property type="component" value="Unassembled WGS sequence"/>
</dbReference>
<reference evidence="2 3" key="1">
    <citation type="submission" date="2016-04" db="EMBL/GenBank/DDBJ databases">
        <title>A degradative enzymes factory behind the ericoid mycorrhizal symbiosis.</title>
        <authorList>
            <consortium name="DOE Joint Genome Institute"/>
            <person name="Martino E."/>
            <person name="Morin E."/>
            <person name="Grelet G."/>
            <person name="Kuo A."/>
            <person name="Kohler A."/>
            <person name="Daghino S."/>
            <person name="Barry K."/>
            <person name="Choi C."/>
            <person name="Cichocki N."/>
            <person name="Clum A."/>
            <person name="Copeland A."/>
            <person name="Hainaut M."/>
            <person name="Haridas S."/>
            <person name="Labutti K."/>
            <person name="Lindquist E."/>
            <person name="Lipzen A."/>
            <person name="Khouja H.-R."/>
            <person name="Murat C."/>
            <person name="Ohm R."/>
            <person name="Olson A."/>
            <person name="Spatafora J."/>
            <person name="Veneault-Fourrey C."/>
            <person name="Henrissat B."/>
            <person name="Grigoriev I."/>
            <person name="Martin F."/>
            <person name="Perotto S."/>
        </authorList>
    </citation>
    <scope>NUCLEOTIDE SEQUENCE [LARGE SCALE GENOMIC DNA]</scope>
    <source>
        <strain evidence="2 3">F</strain>
    </source>
</reference>
<proteinExistence type="predicted"/>
<organism evidence="2 3">
    <name type="scientific">Hyaloscypha variabilis (strain UAMH 11265 / GT02V1 / F)</name>
    <name type="common">Meliniomyces variabilis</name>
    <dbReference type="NCBI Taxonomy" id="1149755"/>
    <lineage>
        <taxon>Eukaryota</taxon>
        <taxon>Fungi</taxon>
        <taxon>Dikarya</taxon>
        <taxon>Ascomycota</taxon>
        <taxon>Pezizomycotina</taxon>
        <taxon>Leotiomycetes</taxon>
        <taxon>Helotiales</taxon>
        <taxon>Hyaloscyphaceae</taxon>
        <taxon>Hyaloscypha</taxon>
        <taxon>Hyaloscypha variabilis</taxon>
    </lineage>
</organism>
<sequence>MLACGSWSGAYIKQKHLSLLSFSQFNIPILSSPINANSRAPPQPPALPSLYPSTLKTSQPKTSNRSLPLPPPTHLHFHLLSLPPHTSHPARACNQIPSHNLQGHHTSLDSFPASQSKSQHHYLNISNQKHHNHIPPHYTHRKV</sequence>
<dbReference type="AlphaFoldDB" id="A0A2J6REW0"/>
<gene>
    <name evidence="2" type="ORF">L207DRAFT_93348</name>
</gene>
<protein>
    <submittedName>
        <fullName evidence="2">Uncharacterized protein</fullName>
    </submittedName>
</protein>
<dbReference type="EMBL" id="KZ613950">
    <property type="protein sequence ID" value="PMD37062.1"/>
    <property type="molecule type" value="Genomic_DNA"/>
</dbReference>
<feature type="region of interest" description="Disordered" evidence="1">
    <location>
        <begin position="36"/>
        <end position="69"/>
    </location>
</feature>
<name>A0A2J6REW0_HYAVF</name>
<evidence type="ECO:0000256" key="1">
    <source>
        <dbReference type="SAM" id="MobiDB-lite"/>
    </source>
</evidence>
<accession>A0A2J6REW0</accession>
<evidence type="ECO:0000313" key="3">
    <source>
        <dbReference type="Proteomes" id="UP000235786"/>
    </source>
</evidence>
<evidence type="ECO:0000313" key="2">
    <source>
        <dbReference type="EMBL" id="PMD37062.1"/>
    </source>
</evidence>